<keyword evidence="10" id="KW-0862">Zinc</keyword>
<dbReference type="SUPFAM" id="SSF57850">
    <property type="entry name" value="RING/U-box"/>
    <property type="match status" value="1"/>
</dbReference>
<dbReference type="Gene3D" id="3.30.40.10">
    <property type="entry name" value="Zinc/RING finger domain, C3HC4 (zinc finger)"/>
    <property type="match status" value="1"/>
</dbReference>
<evidence type="ECO:0000256" key="5">
    <source>
        <dbReference type="ARBA" id="ARBA00022679"/>
    </source>
</evidence>
<proteinExistence type="inferred from homology"/>
<dbReference type="PANTHER" id="PTHR46913">
    <property type="entry name" value="RING-H2 FINGER PROTEIN ATL16"/>
    <property type="match status" value="1"/>
</dbReference>
<keyword evidence="6 15" id="KW-0812">Transmembrane</keyword>
<comment type="pathway">
    <text evidence="3">Protein modification; protein ubiquitination.</text>
</comment>
<dbReference type="PROSITE" id="PS50089">
    <property type="entry name" value="ZF_RING_2"/>
    <property type="match status" value="1"/>
</dbReference>
<evidence type="ECO:0000256" key="13">
    <source>
        <dbReference type="ARBA" id="ARBA00024209"/>
    </source>
</evidence>
<evidence type="ECO:0000256" key="6">
    <source>
        <dbReference type="ARBA" id="ARBA00022692"/>
    </source>
</evidence>
<dbReference type="Pfam" id="PF13639">
    <property type="entry name" value="zf-RING_2"/>
    <property type="match status" value="1"/>
</dbReference>
<reference evidence="18" key="1">
    <citation type="journal article" date="2018" name="Gigascience">
        <title>Genome assembly of the Pink Ipe (Handroanthus impetiginosus, Bignoniaceae), a highly valued, ecologically keystone Neotropical timber forest tree.</title>
        <authorList>
            <person name="Silva-Junior O.B."/>
            <person name="Grattapaglia D."/>
            <person name="Novaes E."/>
            <person name="Collevatti R.G."/>
        </authorList>
    </citation>
    <scope>NUCLEOTIDE SEQUENCE [LARGE SCALE GENOMIC DNA]</scope>
    <source>
        <strain evidence="18">cv. UFG-1</strain>
    </source>
</reference>
<keyword evidence="8 14" id="KW-0863">Zinc-finger</keyword>
<dbReference type="PANTHER" id="PTHR46913:SF19">
    <property type="entry name" value="RING-TYPE E3 UBIQUITIN TRANSFERASE"/>
    <property type="match status" value="1"/>
</dbReference>
<dbReference type="FunFam" id="3.30.40.10:FF:000233">
    <property type="entry name" value="RING-H2 finger protein ATL54"/>
    <property type="match status" value="1"/>
</dbReference>
<comment type="subcellular location">
    <subcellularLocation>
        <location evidence="2">Membrane</location>
        <topology evidence="2">Single-pass membrane protein</topology>
    </subcellularLocation>
</comment>
<keyword evidence="5" id="KW-0808">Transferase</keyword>
<dbReference type="InterPro" id="IPR044600">
    <property type="entry name" value="ATL1/ATL16-like"/>
</dbReference>
<evidence type="ECO:0000256" key="1">
    <source>
        <dbReference type="ARBA" id="ARBA00000900"/>
    </source>
</evidence>
<dbReference type="UniPathway" id="UPA00143"/>
<evidence type="ECO:0000256" key="2">
    <source>
        <dbReference type="ARBA" id="ARBA00004167"/>
    </source>
</evidence>
<evidence type="ECO:0000256" key="7">
    <source>
        <dbReference type="ARBA" id="ARBA00022723"/>
    </source>
</evidence>
<sequence length="370" mass="40975">MAFNLRNLLNESPVDEDTFRFCQQCYVRTPPGATCQPECKNRCPDFCGNRSPEIIPQPPVPTTPVVTGPPGKPHRLSPVLIVSLSVLATAFLLFTCYTIYKFYSQSRRRSLQRRRQDEESGPEDFLDEDHGPFVDHPIWYIRTVGLQPSVISAITIVKYKKGEGLIEGTDCSVCLNEFQEDETLRLLPKCNHAFHIPCIDTWLRSHTNCPMCRAGIVNSAGVLELDFQDSGLVEEARAGSNREVRRESESEGSELTIGVEDDGESEAEIGLKINENLGDPLRRSVSLDSLSASMISAAIANGFQGQRERNSDNQAVEAKDPAIGVIAKRIVSDQSPSIERLSQSGPSSMKRSLSCTAKVFLSRNGSRNRN</sequence>
<name>A0A2G9G556_9LAMI</name>
<keyword evidence="9" id="KW-0833">Ubl conjugation pathway</keyword>
<feature type="domain" description="RING-type" evidence="16">
    <location>
        <begin position="171"/>
        <end position="213"/>
    </location>
</feature>
<organism evidence="17 18">
    <name type="scientific">Handroanthus impetiginosus</name>
    <dbReference type="NCBI Taxonomy" id="429701"/>
    <lineage>
        <taxon>Eukaryota</taxon>
        <taxon>Viridiplantae</taxon>
        <taxon>Streptophyta</taxon>
        <taxon>Embryophyta</taxon>
        <taxon>Tracheophyta</taxon>
        <taxon>Spermatophyta</taxon>
        <taxon>Magnoliopsida</taxon>
        <taxon>eudicotyledons</taxon>
        <taxon>Gunneridae</taxon>
        <taxon>Pentapetalae</taxon>
        <taxon>asterids</taxon>
        <taxon>lamiids</taxon>
        <taxon>Lamiales</taxon>
        <taxon>Bignoniaceae</taxon>
        <taxon>Crescentiina</taxon>
        <taxon>Tabebuia alliance</taxon>
        <taxon>Handroanthus</taxon>
    </lineage>
</organism>
<protein>
    <recommendedName>
        <fullName evidence="4">RING-type E3 ubiquitin transferase</fullName>
        <ecNumber evidence="4">2.3.2.27</ecNumber>
    </recommendedName>
</protein>
<evidence type="ECO:0000256" key="15">
    <source>
        <dbReference type="SAM" id="Phobius"/>
    </source>
</evidence>
<evidence type="ECO:0000259" key="16">
    <source>
        <dbReference type="PROSITE" id="PS50089"/>
    </source>
</evidence>
<dbReference type="OrthoDB" id="9984778at2759"/>
<comment type="similarity">
    <text evidence="13">Belongs to the RING-type zinc finger family. ATL subfamily.</text>
</comment>
<evidence type="ECO:0000256" key="11">
    <source>
        <dbReference type="ARBA" id="ARBA00022989"/>
    </source>
</evidence>
<dbReference type="InterPro" id="IPR001841">
    <property type="entry name" value="Znf_RING"/>
</dbReference>
<dbReference type="Proteomes" id="UP000231279">
    <property type="component" value="Unassembled WGS sequence"/>
</dbReference>
<keyword evidence="11 15" id="KW-1133">Transmembrane helix</keyword>
<dbReference type="EMBL" id="NKXS01006965">
    <property type="protein sequence ID" value="PIN00449.1"/>
    <property type="molecule type" value="Genomic_DNA"/>
</dbReference>
<keyword evidence="18" id="KW-1185">Reference proteome</keyword>
<dbReference type="STRING" id="429701.A0A2G9G556"/>
<evidence type="ECO:0000256" key="14">
    <source>
        <dbReference type="PROSITE-ProRule" id="PRU00175"/>
    </source>
</evidence>
<evidence type="ECO:0000313" key="17">
    <source>
        <dbReference type="EMBL" id="PIN00449.1"/>
    </source>
</evidence>
<feature type="transmembrane region" description="Helical" evidence="15">
    <location>
        <begin position="79"/>
        <end position="100"/>
    </location>
</feature>
<comment type="catalytic activity">
    <reaction evidence="1">
        <text>S-ubiquitinyl-[E2 ubiquitin-conjugating enzyme]-L-cysteine + [acceptor protein]-L-lysine = [E2 ubiquitin-conjugating enzyme]-L-cysteine + N(6)-ubiquitinyl-[acceptor protein]-L-lysine.</text>
        <dbReference type="EC" id="2.3.2.27"/>
    </reaction>
</comment>
<evidence type="ECO:0000256" key="8">
    <source>
        <dbReference type="ARBA" id="ARBA00022771"/>
    </source>
</evidence>
<keyword evidence="7" id="KW-0479">Metal-binding</keyword>
<gene>
    <name evidence="17" type="ORF">CDL12_27048</name>
</gene>
<evidence type="ECO:0000313" key="18">
    <source>
        <dbReference type="Proteomes" id="UP000231279"/>
    </source>
</evidence>
<dbReference type="CDD" id="cd16461">
    <property type="entry name" value="RING-H2_EL5-like"/>
    <property type="match status" value="1"/>
</dbReference>
<evidence type="ECO:0000256" key="12">
    <source>
        <dbReference type="ARBA" id="ARBA00023136"/>
    </source>
</evidence>
<evidence type="ECO:0000256" key="4">
    <source>
        <dbReference type="ARBA" id="ARBA00012483"/>
    </source>
</evidence>
<dbReference type="InterPro" id="IPR013083">
    <property type="entry name" value="Znf_RING/FYVE/PHD"/>
</dbReference>
<dbReference type="GO" id="GO:0016020">
    <property type="term" value="C:membrane"/>
    <property type="evidence" value="ECO:0007669"/>
    <property type="project" value="UniProtKB-SubCell"/>
</dbReference>
<dbReference type="AlphaFoldDB" id="A0A2G9G556"/>
<dbReference type="GO" id="GO:0061630">
    <property type="term" value="F:ubiquitin protein ligase activity"/>
    <property type="evidence" value="ECO:0007669"/>
    <property type="project" value="UniProtKB-EC"/>
</dbReference>
<keyword evidence="12 15" id="KW-0472">Membrane</keyword>
<evidence type="ECO:0000256" key="10">
    <source>
        <dbReference type="ARBA" id="ARBA00022833"/>
    </source>
</evidence>
<accession>A0A2G9G556</accession>
<comment type="caution">
    <text evidence="17">The sequence shown here is derived from an EMBL/GenBank/DDBJ whole genome shotgun (WGS) entry which is preliminary data.</text>
</comment>
<evidence type="ECO:0000256" key="9">
    <source>
        <dbReference type="ARBA" id="ARBA00022786"/>
    </source>
</evidence>
<dbReference type="EC" id="2.3.2.27" evidence="4"/>
<evidence type="ECO:0000256" key="3">
    <source>
        <dbReference type="ARBA" id="ARBA00004906"/>
    </source>
</evidence>
<dbReference type="SMART" id="SM00184">
    <property type="entry name" value="RING"/>
    <property type="match status" value="1"/>
</dbReference>
<dbReference type="GO" id="GO:0008270">
    <property type="term" value="F:zinc ion binding"/>
    <property type="evidence" value="ECO:0007669"/>
    <property type="project" value="UniProtKB-KW"/>
</dbReference>
<dbReference type="GO" id="GO:0016567">
    <property type="term" value="P:protein ubiquitination"/>
    <property type="evidence" value="ECO:0007669"/>
    <property type="project" value="UniProtKB-UniPathway"/>
</dbReference>